<comment type="caution">
    <text evidence="3">The sequence shown here is derived from an EMBL/GenBank/DDBJ whole genome shotgun (WGS) entry which is preliminary data.</text>
</comment>
<accession>A0ABP4FP30</accession>
<feature type="compositionally biased region" description="Low complexity" evidence="1">
    <location>
        <begin position="23"/>
        <end position="39"/>
    </location>
</feature>
<sequence length="102" mass="10503">MSACLAQPPVRTPGAPPPPPSRTPSVPARARSRAPGRTPGPAPHWRRSTYSTGANNCVESAPAGADGLAVRDSKDVRLPHLVFSAAAWTSFIAALGEGRPAV</sequence>
<feature type="region of interest" description="Disordered" evidence="1">
    <location>
        <begin position="1"/>
        <end position="53"/>
    </location>
</feature>
<dbReference type="Proteomes" id="UP001501371">
    <property type="component" value="Unassembled WGS sequence"/>
</dbReference>
<evidence type="ECO:0000313" key="3">
    <source>
        <dbReference type="EMBL" id="GAA1190142.1"/>
    </source>
</evidence>
<dbReference type="InterPro" id="IPR007278">
    <property type="entry name" value="DUF397"/>
</dbReference>
<evidence type="ECO:0000259" key="2">
    <source>
        <dbReference type="Pfam" id="PF04149"/>
    </source>
</evidence>
<reference evidence="4" key="1">
    <citation type="journal article" date="2019" name="Int. J. Syst. Evol. Microbiol.">
        <title>The Global Catalogue of Microorganisms (GCM) 10K type strain sequencing project: providing services to taxonomists for standard genome sequencing and annotation.</title>
        <authorList>
            <consortium name="The Broad Institute Genomics Platform"/>
            <consortium name="The Broad Institute Genome Sequencing Center for Infectious Disease"/>
            <person name="Wu L."/>
            <person name="Ma J."/>
        </authorList>
    </citation>
    <scope>NUCLEOTIDE SEQUENCE [LARGE SCALE GENOMIC DNA]</scope>
    <source>
        <strain evidence="4">JCM 12696</strain>
    </source>
</reference>
<keyword evidence="4" id="KW-1185">Reference proteome</keyword>
<protein>
    <recommendedName>
        <fullName evidence="2">DUF397 domain-containing protein</fullName>
    </recommendedName>
</protein>
<name>A0ABP4FP30_9ACTN</name>
<dbReference type="Pfam" id="PF04149">
    <property type="entry name" value="DUF397"/>
    <property type="match status" value="1"/>
</dbReference>
<dbReference type="EMBL" id="BAAAKV010000060">
    <property type="protein sequence ID" value="GAA1190142.1"/>
    <property type="molecule type" value="Genomic_DNA"/>
</dbReference>
<evidence type="ECO:0000313" key="4">
    <source>
        <dbReference type="Proteomes" id="UP001501371"/>
    </source>
</evidence>
<feature type="compositionally biased region" description="Pro residues" evidence="1">
    <location>
        <begin position="10"/>
        <end position="22"/>
    </location>
</feature>
<proteinExistence type="predicted"/>
<dbReference type="RefSeq" id="WP_425574181.1">
    <property type="nucleotide sequence ID" value="NZ_BAAAKV010000060.1"/>
</dbReference>
<evidence type="ECO:0000256" key="1">
    <source>
        <dbReference type="SAM" id="MobiDB-lite"/>
    </source>
</evidence>
<gene>
    <name evidence="3" type="ORF">GCM10009654_54570</name>
</gene>
<feature type="domain" description="DUF397" evidence="2">
    <location>
        <begin position="44"/>
        <end position="95"/>
    </location>
</feature>
<organism evidence="3 4">
    <name type="scientific">Streptomyces hebeiensis</name>
    <dbReference type="NCBI Taxonomy" id="229486"/>
    <lineage>
        <taxon>Bacteria</taxon>
        <taxon>Bacillati</taxon>
        <taxon>Actinomycetota</taxon>
        <taxon>Actinomycetes</taxon>
        <taxon>Kitasatosporales</taxon>
        <taxon>Streptomycetaceae</taxon>
        <taxon>Streptomyces</taxon>
    </lineage>
</organism>